<protein>
    <submittedName>
        <fullName evidence="1">Uncharacterized protein</fullName>
    </submittedName>
</protein>
<dbReference type="Proteomes" id="UP000075840">
    <property type="component" value="Unassembled WGS sequence"/>
</dbReference>
<keyword evidence="2" id="KW-1185">Reference proteome</keyword>
<accession>A0A182IES2</accession>
<evidence type="ECO:0000313" key="2">
    <source>
        <dbReference type="Proteomes" id="UP000075840"/>
    </source>
</evidence>
<proteinExistence type="predicted"/>
<reference evidence="1" key="1">
    <citation type="submission" date="2022-08" db="UniProtKB">
        <authorList>
            <consortium name="EnsemblMetazoa"/>
        </authorList>
    </citation>
    <scope>IDENTIFICATION</scope>
    <source>
        <strain evidence="1">Dongola</strain>
    </source>
</reference>
<dbReference type="AlphaFoldDB" id="A0A182IES2"/>
<sequence length="75" mass="8623">MNNCICPLDKPIPSRVQLPQIQRASYRPSWYSAESGHHSNLVSLPKNCEFGIIFKVLIYQHNNEPHLYMQANGKV</sequence>
<evidence type="ECO:0000313" key="1">
    <source>
        <dbReference type="EnsemblMetazoa" id="AARA012099-PA"/>
    </source>
</evidence>
<dbReference type="EMBL" id="APCN01009328">
    <property type="status" value="NOT_ANNOTATED_CDS"/>
    <property type="molecule type" value="Genomic_DNA"/>
</dbReference>
<organism evidence="1 2">
    <name type="scientific">Anopheles arabiensis</name>
    <name type="common">Mosquito</name>
    <dbReference type="NCBI Taxonomy" id="7173"/>
    <lineage>
        <taxon>Eukaryota</taxon>
        <taxon>Metazoa</taxon>
        <taxon>Ecdysozoa</taxon>
        <taxon>Arthropoda</taxon>
        <taxon>Hexapoda</taxon>
        <taxon>Insecta</taxon>
        <taxon>Pterygota</taxon>
        <taxon>Neoptera</taxon>
        <taxon>Endopterygota</taxon>
        <taxon>Diptera</taxon>
        <taxon>Nematocera</taxon>
        <taxon>Culicoidea</taxon>
        <taxon>Culicidae</taxon>
        <taxon>Anophelinae</taxon>
        <taxon>Anopheles</taxon>
    </lineage>
</organism>
<dbReference type="VEuPathDB" id="VectorBase:AARA012099"/>
<dbReference type="EnsemblMetazoa" id="AARA012099-RA">
    <property type="protein sequence ID" value="AARA012099-PA"/>
    <property type="gene ID" value="AARA012099"/>
</dbReference>
<name>A0A182IES2_ANOAR</name>